<protein>
    <submittedName>
        <fullName evidence="1">Uncharacterized protein</fullName>
    </submittedName>
</protein>
<evidence type="ECO:0000313" key="2">
    <source>
        <dbReference type="Proteomes" id="UP000886595"/>
    </source>
</evidence>
<evidence type="ECO:0000313" key="1">
    <source>
        <dbReference type="EMBL" id="KAG2307250.1"/>
    </source>
</evidence>
<proteinExistence type="predicted"/>
<name>A0A8X7SIP1_BRACI</name>
<comment type="caution">
    <text evidence="1">The sequence shown here is derived from an EMBL/GenBank/DDBJ whole genome shotgun (WGS) entry which is preliminary data.</text>
</comment>
<accession>A0A8X7SIP1</accession>
<sequence>MRVSLAAQIRPRVRIIVLVTFPHGYAVPRIFSRAFRMSVLLTSRVGHPSRANLAARVRPDRTIFPTRVAPPGIRHPSVLGHRLAGLS</sequence>
<organism evidence="1 2">
    <name type="scientific">Brassica carinata</name>
    <name type="common">Ethiopian mustard</name>
    <name type="synonym">Abyssinian cabbage</name>
    <dbReference type="NCBI Taxonomy" id="52824"/>
    <lineage>
        <taxon>Eukaryota</taxon>
        <taxon>Viridiplantae</taxon>
        <taxon>Streptophyta</taxon>
        <taxon>Embryophyta</taxon>
        <taxon>Tracheophyta</taxon>
        <taxon>Spermatophyta</taxon>
        <taxon>Magnoliopsida</taxon>
        <taxon>eudicotyledons</taxon>
        <taxon>Gunneridae</taxon>
        <taxon>Pentapetalae</taxon>
        <taxon>rosids</taxon>
        <taxon>malvids</taxon>
        <taxon>Brassicales</taxon>
        <taxon>Brassicaceae</taxon>
        <taxon>Brassiceae</taxon>
        <taxon>Brassica</taxon>
    </lineage>
</organism>
<keyword evidence="2" id="KW-1185">Reference proteome</keyword>
<reference evidence="1 2" key="1">
    <citation type="submission" date="2020-02" db="EMBL/GenBank/DDBJ databases">
        <authorList>
            <person name="Ma Q."/>
            <person name="Huang Y."/>
            <person name="Song X."/>
            <person name="Pei D."/>
        </authorList>
    </citation>
    <scope>NUCLEOTIDE SEQUENCE [LARGE SCALE GENOMIC DNA]</scope>
    <source>
        <strain evidence="1">Sxm20200214</strain>
        <tissue evidence="1">Leaf</tissue>
    </source>
</reference>
<dbReference type="EMBL" id="JAAMPC010000006">
    <property type="protein sequence ID" value="KAG2307250.1"/>
    <property type="molecule type" value="Genomic_DNA"/>
</dbReference>
<dbReference type="AlphaFoldDB" id="A0A8X7SIP1"/>
<gene>
    <name evidence="1" type="ORF">Bca52824_026998</name>
</gene>
<dbReference type="Proteomes" id="UP000886595">
    <property type="component" value="Unassembled WGS sequence"/>
</dbReference>